<name>A0A446B8R1_9PEZI</name>
<feature type="compositionally biased region" description="Acidic residues" evidence="1">
    <location>
        <begin position="111"/>
        <end position="120"/>
    </location>
</feature>
<dbReference type="AlphaFoldDB" id="A0A446B8R1"/>
<feature type="region of interest" description="Disordered" evidence="1">
    <location>
        <begin position="80"/>
        <end position="164"/>
    </location>
</feature>
<protein>
    <submittedName>
        <fullName evidence="2">76466a98-7a84-4c6f-9c1e-fc97e1f01ba1</fullName>
    </submittedName>
</protein>
<feature type="compositionally biased region" description="Pro residues" evidence="1">
    <location>
        <begin position="326"/>
        <end position="343"/>
    </location>
</feature>
<proteinExistence type="predicted"/>
<reference evidence="2 3" key="1">
    <citation type="submission" date="2018-04" db="EMBL/GenBank/DDBJ databases">
        <authorList>
            <person name="Huttner S."/>
            <person name="Dainat J."/>
        </authorList>
    </citation>
    <scope>NUCLEOTIDE SEQUENCE [LARGE SCALE GENOMIC DNA]</scope>
</reference>
<evidence type="ECO:0000256" key="1">
    <source>
        <dbReference type="SAM" id="MobiDB-lite"/>
    </source>
</evidence>
<evidence type="ECO:0000313" key="3">
    <source>
        <dbReference type="Proteomes" id="UP000289323"/>
    </source>
</evidence>
<dbReference type="Proteomes" id="UP000289323">
    <property type="component" value="Unassembled WGS sequence"/>
</dbReference>
<feature type="region of interest" description="Disordered" evidence="1">
    <location>
        <begin position="315"/>
        <end position="343"/>
    </location>
</feature>
<sequence length="343" mass="38316">MPSIPSLAALASDPLRTHRTWIPKYGRVQKCDFCNGRAPGTLHFCSVCQLHICENCARDRRWHTERQHFIDADALDWTFRRGPNTASTRGGRRAQAPSSSDANARERGDNGGDDNGDDDVYMEKGLAGNNNNPPRRSDRLAGSARTHPPAGMGTTGGNTTSSSEVWASIDAPPATPEDHDHLVLHLYEAIYGSRPELNPARYPRDPSHTQGGAYAPTLRTTPAFHPLNERTSSELELMHQDRQLLREMQHAWNNQPVLLRLCRNGHRVYAIELLWDVCELRRSRVLIRDFSQVVHWFVTERDSQFRLQHTAAVAASSSSSAQPGYYQPPYPSYPPPGAPGNAR</sequence>
<evidence type="ECO:0000313" key="2">
    <source>
        <dbReference type="EMBL" id="SPQ18903.1"/>
    </source>
</evidence>
<feature type="compositionally biased region" description="Low complexity" evidence="1">
    <location>
        <begin position="315"/>
        <end position="325"/>
    </location>
</feature>
<accession>A0A446B8R1</accession>
<gene>
    <name evidence="2" type="ORF">TT172_LOCUS1322</name>
</gene>
<dbReference type="EMBL" id="OUUZ01000001">
    <property type="protein sequence ID" value="SPQ18903.1"/>
    <property type="molecule type" value="Genomic_DNA"/>
</dbReference>
<organism evidence="2 3">
    <name type="scientific">Thermothielavioides terrestris</name>
    <dbReference type="NCBI Taxonomy" id="2587410"/>
    <lineage>
        <taxon>Eukaryota</taxon>
        <taxon>Fungi</taxon>
        <taxon>Dikarya</taxon>
        <taxon>Ascomycota</taxon>
        <taxon>Pezizomycotina</taxon>
        <taxon>Sordariomycetes</taxon>
        <taxon>Sordariomycetidae</taxon>
        <taxon>Sordariales</taxon>
        <taxon>Chaetomiaceae</taxon>
        <taxon>Thermothielavioides</taxon>
    </lineage>
</organism>